<keyword evidence="7" id="KW-0805">Transcription regulation</keyword>
<keyword evidence="4" id="KW-0479">Metal-binding</keyword>
<dbReference type="InterPro" id="IPR017907">
    <property type="entry name" value="Znf_RING_CS"/>
</dbReference>
<evidence type="ECO:0000313" key="12">
    <source>
        <dbReference type="Ensembl" id="ENSOSUP00000011989.1"/>
    </source>
</evidence>
<protein>
    <recommendedName>
        <fullName evidence="2">RING-type E3 ubiquitin transferase</fullName>
        <ecNumber evidence="2">2.3.2.27</ecNumber>
    </recommendedName>
</protein>
<sequence>MASGAEEASEQSTSATTATNSQLQWAGLSEAAADDPCTICLGEIIDAAHIDGCLHTFCFCCIRRWAASRAACPLCRTPFSHILHTVRVGDNHQEYVVCFSPCHQRTVARERVRSRSPQWRYNLRPRPTNEEPMAGRRGPVERHRGAQGDVALRPSNASTWWAAGERPARPSGGLALHNAMQALRARLIAFMGTE</sequence>
<dbReference type="PROSITE" id="PS00518">
    <property type="entry name" value="ZF_RING_1"/>
    <property type="match status" value="1"/>
</dbReference>
<dbReference type="PROSITE" id="PS50089">
    <property type="entry name" value="ZF_RING_2"/>
    <property type="match status" value="1"/>
</dbReference>
<evidence type="ECO:0000256" key="6">
    <source>
        <dbReference type="ARBA" id="ARBA00022833"/>
    </source>
</evidence>
<dbReference type="Pfam" id="PF00097">
    <property type="entry name" value="zf-C3HC4"/>
    <property type="match status" value="1"/>
</dbReference>
<proteinExistence type="predicted"/>
<dbReference type="InterPro" id="IPR018957">
    <property type="entry name" value="Znf_C3HC4_RING-type"/>
</dbReference>
<evidence type="ECO:0000256" key="1">
    <source>
        <dbReference type="ARBA" id="ARBA00000900"/>
    </source>
</evidence>
<keyword evidence="3" id="KW-0808">Transferase</keyword>
<dbReference type="Gene3D" id="3.30.40.10">
    <property type="entry name" value="Zinc/RING finger domain, C3HC4 (zinc finger)"/>
    <property type="match status" value="1"/>
</dbReference>
<feature type="region of interest" description="Disordered" evidence="10">
    <location>
        <begin position="122"/>
        <end position="145"/>
    </location>
</feature>
<evidence type="ECO:0000256" key="3">
    <source>
        <dbReference type="ARBA" id="ARBA00022679"/>
    </source>
</evidence>
<dbReference type="GO" id="GO:0006513">
    <property type="term" value="P:protein monoubiquitination"/>
    <property type="evidence" value="ECO:0007669"/>
    <property type="project" value="TreeGrafter"/>
</dbReference>
<dbReference type="EC" id="2.3.2.27" evidence="2"/>
<evidence type="ECO:0000256" key="5">
    <source>
        <dbReference type="ARBA" id="ARBA00022771"/>
    </source>
</evidence>
<name>A0A8C8B3V2_9STRI</name>
<dbReference type="PANTHER" id="PTHR46077">
    <property type="entry name" value="E3 UBIQUITIN-PROTEIN LIGASE TOPORS"/>
    <property type="match status" value="1"/>
</dbReference>
<dbReference type="InterPro" id="IPR013083">
    <property type="entry name" value="Znf_RING/FYVE/PHD"/>
</dbReference>
<keyword evidence="6" id="KW-0862">Zinc</keyword>
<evidence type="ECO:0000256" key="2">
    <source>
        <dbReference type="ARBA" id="ARBA00012483"/>
    </source>
</evidence>
<keyword evidence="5 9" id="KW-0863">Zinc-finger</keyword>
<accession>A0A8C8B3V2</accession>
<reference evidence="12" key="1">
    <citation type="submission" date="2025-08" db="UniProtKB">
        <authorList>
            <consortium name="Ensembl"/>
        </authorList>
    </citation>
    <scope>IDENTIFICATION</scope>
</reference>
<reference evidence="12" key="2">
    <citation type="submission" date="2025-09" db="UniProtKB">
        <authorList>
            <consortium name="Ensembl"/>
        </authorList>
    </citation>
    <scope>IDENTIFICATION</scope>
</reference>
<dbReference type="SUPFAM" id="SSF57850">
    <property type="entry name" value="RING/U-box"/>
    <property type="match status" value="1"/>
</dbReference>
<dbReference type="GO" id="GO:0008270">
    <property type="term" value="F:zinc ion binding"/>
    <property type="evidence" value="ECO:0007669"/>
    <property type="project" value="UniProtKB-KW"/>
</dbReference>
<dbReference type="PANTHER" id="PTHR46077:SF1">
    <property type="entry name" value="TOP1 BINDING ARGININE_SERINE RICH PROTEIN, E3 UBIQUITIN LIGASE"/>
    <property type="match status" value="1"/>
</dbReference>
<dbReference type="SMART" id="SM00184">
    <property type="entry name" value="RING"/>
    <property type="match status" value="1"/>
</dbReference>
<comment type="catalytic activity">
    <reaction evidence="1">
        <text>S-ubiquitinyl-[E2 ubiquitin-conjugating enzyme]-L-cysteine + [acceptor protein]-L-lysine = [E2 ubiquitin-conjugating enzyme]-L-cysteine + N(6)-ubiquitinyl-[acceptor protein]-L-lysine.</text>
        <dbReference type="EC" id="2.3.2.27"/>
    </reaction>
</comment>
<evidence type="ECO:0000256" key="9">
    <source>
        <dbReference type="PROSITE-ProRule" id="PRU00175"/>
    </source>
</evidence>
<dbReference type="InterPro" id="IPR001841">
    <property type="entry name" value="Znf_RING"/>
</dbReference>
<evidence type="ECO:0000313" key="13">
    <source>
        <dbReference type="Proteomes" id="UP000694552"/>
    </source>
</evidence>
<dbReference type="AlphaFoldDB" id="A0A8C8B3V2"/>
<keyword evidence="8" id="KW-0804">Transcription</keyword>
<evidence type="ECO:0000256" key="4">
    <source>
        <dbReference type="ARBA" id="ARBA00022723"/>
    </source>
</evidence>
<evidence type="ECO:0000259" key="11">
    <source>
        <dbReference type="PROSITE" id="PS50089"/>
    </source>
</evidence>
<evidence type="ECO:0000256" key="8">
    <source>
        <dbReference type="ARBA" id="ARBA00023163"/>
    </source>
</evidence>
<evidence type="ECO:0000256" key="7">
    <source>
        <dbReference type="ARBA" id="ARBA00023015"/>
    </source>
</evidence>
<dbReference type="Proteomes" id="UP000694552">
    <property type="component" value="Unplaced"/>
</dbReference>
<evidence type="ECO:0000256" key="10">
    <source>
        <dbReference type="SAM" id="MobiDB-lite"/>
    </source>
</evidence>
<organism evidence="12 13">
    <name type="scientific">Otus sunia</name>
    <name type="common">Oriental scops-owl</name>
    <dbReference type="NCBI Taxonomy" id="257818"/>
    <lineage>
        <taxon>Eukaryota</taxon>
        <taxon>Metazoa</taxon>
        <taxon>Chordata</taxon>
        <taxon>Craniata</taxon>
        <taxon>Vertebrata</taxon>
        <taxon>Euteleostomi</taxon>
        <taxon>Archelosauria</taxon>
        <taxon>Archosauria</taxon>
        <taxon>Dinosauria</taxon>
        <taxon>Saurischia</taxon>
        <taxon>Theropoda</taxon>
        <taxon>Coelurosauria</taxon>
        <taxon>Aves</taxon>
        <taxon>Neognathae</taxon>
        <taxon>Neoaves</taxon>
        <taxon>Telluraves</taxon>
        <taxon>Strigiformes</taxon>
        <taxon>Strigidae</taxon>
        <taxon>Otus</taxon>
    </lineage>
</organism>
<dbReference type="Ensembl" id="ENSOSUT00000012401.1">
    <property type="protein sequence ID" value="ENSOSUP00000011989.1"/>
    <property type="gene ID" value="ENSOSUG00000008655.1"/>
</dbReference>
<feature type="domain" description="RING-type" evidence="11">
    <location>
        <begin position="37"/>
        <end position="76"/>
    </location>
</feature>
<dbReference type="GO" id="GO:0000209">
    <property type="term" value="P:protein polyubiquitination"/>
    <property type="evidence" value="ECO:0007669"/>
    <property type="project" value="TreeGrafter"/>
</dbReference>
<keyword evidence="13" id="KW-1185">Reference proteome</keyword>
<dbReference type="GO" id="GO:0061630">
    <property type="term" value="F:ubiquitin protein ligase activity"/>
    <property type="evidence" value="ECO:0007669"/>
    <property type="project" value="UniProtKB-EC"/>
</dbReference>